<reference evidence="4 5" key="1">
    <citation type="journal article" date="2018" name="Gigascience">
        <title>Genomes of trombidid mites reveal novel predicted allergens and laterally-transferred genes associated with secondary metabolism.</title>
        <authorList>
            <person name="Dong X."/>
            <person name="Chaisiri K."/>
            <person name="Xia D."/>
            <person name="Armstrong S.D."/>
            <person name="Fang Y."/>
            <person name="Donnelly M.J."/>
            <person name="Kadowaki T."/>
            <person name="McGarry J.W."/>
            <person name="Darby A.C."/>
            <person name="Makepeace B.L."/>
        </authorList>
    </citation>
    <scope>NUCLEOTIDE SEQUENCE [LARGE SCALE GENOMIC DNA]</scope>
    <source>
        <strain evidence="4">UoL-UT</strain>
    </source>
</reference>
<keyword evidence="5" id="KW-1185">Reference proteome</keyword>
<protein>
    <recommendedName>
        <fullName evidence="3">Peptidase A2 domain-containing protein</fullName>
    </recommendedName>
</protein>
<dbReference type="SUPFAM" id="SSF50630">
    <property type="entry name" value="Acid proteases"/>
    <property type="match status" value="1"/>
</dbReference>
<proteinExistence type="predicted"/>
<keyword evidence="1" id="KW-0378">Hydrolase</keyword>
<feature type="region of interest" description="Disordered" evidence="2">
    <location>
        <begin position="72"/>
        <end position="143"/>
    </location>
</feature>
<name>A0A443RUY6_9ACAR</name>
<accession>A0A443RUY6</accession>
<dbReference type="VEuPathDB" id="VectorBase:LDEU012874"/>
<evidence type="ECO:0000313" key="5">
    <source>
        <dbReference type="Proteomes" id="UP000288716"/>
    </source>
</evidence>
<sequence>YVGARTPKDVPLSPAMKRVILQGAPPDMRMALMTAFATANTVNEAIGFLRQARELQGSKIISFQTSIPSFQITRGQGSRFNGTPTKITFRNRDREQNPTQPHTTSPRATSKPPTLDEQEQQNTRTPERTPETGKLSGPPERPQLEAFPARGWMENRPFIQLSYEIHGKPKTESFLIDTGSQVTIINGVENSGEGTAITIEGVGGKTEGRRTKINFRINEMY</sequence>
<comment type="caution">
    <text evidence="4">The sequence shown here is derived from an EMBL/GenBank/DDBJ whole genome shotgun (WGS) entry which is preliminary data.</text>
</comment>
<feature type="compositionally biased region" description="Polar residues" evidence="2">
    <location>
        <begin position="97"/>
        <end position="112"/>
    </location>
</feature>
<evidence type="ECO:0000313" key="4">
    <source>
        <dbReference type="EMBL" id="RWS19166.1"/>
    </source>
</evidence>
<feature type="compositionally biased region" description="Polar residues" evidence="2">
    <location>
        <begin position="72"/>
        <end position="88"/>
    </location>
</feature>
<organism evidence="4 5">
    <name type="scientific">Leptotrombidium deliense</name>
    <dbReference type="NCBI Taxonomy" id="299467"/>
    <lineage>
        <taxon>Eukaryota</taxon>
        <taxon>Metazoa</taxon>
        <taxon>Ecdysozoa</taxon>
        <taxon>Arthropoda</taxon>
        <taxon>Chelicerata</taxon>
        <taxon>Arachnida</taxon>
        <taxon>Acari</taxon>
        <taxon>Acariformes</taxon>
        <taxon>Trombidiformes</taxon>
        <taxon>Prostigmata</taxon>
        <taxon>Anystina</taxon>
        <taxon>Parasitengona</taxon>
        <taxon>Trombiculoidea</taxon>
        <taxon>Trombiculidae</taxon>
        <taxon>Leptotrombidium</taxon>
    </lineage>
</organism>
<dbReference type="PROSITE" id="PS50175">
    <property type="entry name" value="ASP_PROT_RETROV"/>
    <property type="match status" value="1"/>
</dbReference>
<dbReference type="GO" id="GO:0004190">
    <property type="term" value="F:aspartic-type endopeptidase activity"/>
    <property type="evidence" value="ECO:0007669"/>
    <property type="project" value="InterPro"/>
</dbReference>
<dbReference type="Gene3D" id="2.40.70.10">
    <property type="entry name" value="Acid Proteases"/>
    <property type="match status" value="1"/>
</dbReference>
<feature type="domain" description="Peptidase A2" evidence="3">
    <location>
        <begin position="172"/>
        <end position="211"/>
    </location>
</feature>
<dbReference type="GO" id="GO:0006508">
    <property type="term" value="P:proteolysis"/>
    <property type="evidence" value="ECO:0007669"/>
    <property type="project" value="InterPro"/>
</dbReference>
<dbReference type="InterPro" id="IPR001995">
    <property type="entry name" value="Peptidase_A2_cat"/>
</dbReference>
<dbReference type="EMBL" id="NCKV01029360">
    <property type="protein sequence ID" value="RWS19166.1"/>
    <property type="molecule type" value="Genomic_DNA"/>
</dbReference>
<dbReference type="InterPro" id="IPR021109">
    <property type="entry name" value="Peptidase_aspartic_dom_sf"/>
</dbReference>
<feature type="non-terminal residue" evidence="4">
    <location>
        <position position="1"/>
    </location>
</feature>
<evidence type="ECO:0000259" key="3">
    <source>
        <dbReference type="PROSITE" id="PS50175"/>
    </source>
</evidence>
<evidence type="ECO:0000256" key="1">
    <source>
        <dbReference type="ARBA" id="ARBA00022801"/>
    </source>
</evidence>
<evidence type="ECO:0000256" key="2">
    <source>
        <dbReference type="SAM" id="MobiDB-lite"/>
    </source>
</evidence>
<gene>
    <name evidence="4" type="ORF">B4U80_12343</name>
</gene>
<dbReference type="AlphaFoldDB" id="A0A443RUY6"/>
<dbReference type="Proteomes" id="UP000288716">
    <property type="component" value="Unassembled WGS sequence"/>
</dbReference>